<accession>A0A6C0U0L6</accession>
<protein>
    <recommendedName>
        <fullName evidence="3">Na+/H+ antiporter</fullName>
    </recommendedName>
</protein>
<name>A0A6C0U0L6_9GAMM</name>
<keyword evidence="2" id="KW-1185">Reference proteome</keyword>
<sequence length="117" mass="13124">MRELLQELARLPAGNLPAVLSPALREAFLHIMRSGELKQLAMADRNACLRDVKRLRREQRSAMLADIREGRISAPEASRRLHAIGLLEESAKHVLRIAEVIYPETETAEPAAALTHR</sequence>
<dbReference type="AlphaFoldDB" id="A0A6C0U0L6"/>
<reference evidence="1 2" key="1">
    <citation type="submission" date="2020-02" db="EMBL/GenBank/DDBJ databases">
        <title>Genome sequencing for Kineobactrum sp. M2.</title>
        <authorList>
            <person name="Park S.-J."/>
        </authorList>
    </citation>
    <scope>NUCLEOTIDE SEQUENCE [LARGE SCALE GENOMIC DNA]</scope>
    <source>
        <strain evidence="1 2">M2</strain>
    </source>
</reference>
<dbReference type="RefSeq" id="WP_163494572.1">
    <property type="nucleotide sequence ID" value="NZ_CP048711.1"/>
</dbReference>
<dbReference type="Proteomes" id="UP000477680">
    <property type="component" value="Chromosome"/>
</dbReference>
<organism evidence="1 2">
    <name type="scientific">Kineobactrum salinum</name>
    <dbReference type="NCBI Taxonomy" id="2708301"/>
    <lineage>
        <taxon>Bacteria</taxon>
        <taxon>Pseudomonadati</taxon>
        <taxon>Pseudomonadota</taxon>
        <taxon>Gammaproteobacteria</taxon>
        <taxon>Cellvibrionales</taxon>
        <taxon>Halieaceae</taxon>
        <taxon>Kineobactrum</taxon>
    </lineage>
</organism>
<evidence type="ECO:0000313" key="2">
    <source>
        <dbReference type="Proteomes" id="UP000477680"/>
    </source>
</evidence>
<evidence type="ECO:0008006" key="3">
    <source>
        <dbReference type="Google" id="ProtNLM"/>
    </source>
</evidence>
<evidence type="ECO:0000313" key="1">
    <source>
        <dbReference type="EMBL" id="QIB65333.1"/>
    </source>
</evidence>
<dbReference type="EMBL" id="CP048711">
    <property type="protein sequence ID" value="QIB65333.1"/>
    <property type="molecule type" value="Genomic_DNA"/>
</dbReference>
<gene>
    <name evidence="1" type="ORF">G3T16_07910</name>
</gene>
<dbReference type="KEGG" id="kim:G3T16_07910"/>
<proteinExistence type="predicted"/>